<dbReference type="InterPro" id="IPR039356">
    <property type="entry name" value="YfbR/HDDC2"/>
</dbReference>
<organism evidence="2 3">
    <name type="scientific">Salix brachista</name>
    <dbReference type="NCBI Taxonomy" id="2182728"/>
    <lineage>
        <taxon>Eukaryota</taxon>
        <taxon>Viridiplantae</taxon>
        <taxon>Streptophyta</taxon>
        <taxon>Embryophyta</taxon>
        <taxon>Tracheophyta</taxon>
        <taxon>Spermatophyta</taxon>
        <taxon>Magnoliopsida</taxon>
        <taxon>eudicotyledons</taxon>
        <taxon>Gunneridae</taxon>
        <taxon>Pentapetalae</taxon>
        <taxon>rosids</taxon>
        <taxon>fabids</taxon>
        <taxon>Malpighiales</taxon>
        <taxon>Salicaceae</taxon>
        <taxon>Saliceae</taxon>
        <taxon>Salix</taxon>
    </lineage>
</organism>
<dbReference type="Gene3D" id="1.10.3210.10">
    <property type="entry name" value="Hypothetical protein af1432"/>
    <property type="match status" value="1"/>
</dbReference>
<name>A0A5N5L689_9ROSI</name>
<reference evidence="3" key="1">
    <citation type="journal article" date="2019" name="Gigascience">
        <title>De novo genome assembly of the endangered Acer yangbiense, a plant species with extremely small populations endemic to Yunnan Province, China.</title>
        <authorList>
            <person name="Yang J."/>
            <person name="Wariss H.M."/>
            <person name="Tao L."/>
            <person name="Zhang R."/>
            <person name="Yun Q."/>
            <person name="Hollingsworth P."/>
            <person name="Dao Z."/>
            <person name="Luo G."/>
            <person name="Guo H."/>
            <person name="Ma Y."/>
            <person name="Sun W."/>
        </authorList>
    </citation>
    <scope>NUCLEOTIDE SEQUENCE [LARGE SCALE GENOMIC DNA]</scope>
    <source>
        <strain evidence="3">cv. br00</strain>
    </source>
</reference>
<dbReference type="PANTHER" id="PTHR11845:SF17">
    <property type="entry name" value="5'-DEOXYNUCLEOTIDASE"/>
    <property type="match status" value="1"/>
</dbReference>
<dbReference type="EMBL" id="VDCV01000010">
    <property type="protein sequence ID" value="KAB5538274.1"/>
    <property type="molecule type" value="Genomic_DNA"/>
</dbReference>
<dbReference type="Proteomes" id="UP000326939">
    <property type="component" value="Chromosome 10"/>
</dbReference>
<dbReference type="GO" id="GO:0005737">
    <property type="term" value="C:cytoplasm"/>
    <property type="evidence" value="ECO:0007669"/>
    <property type="project" value="TreeGrafter"/>
</dbReference>
<dbReference type="Pfam" id="PF13023">
    <property type="entry name" value="HD_3"/>
    <property type="match status" value="1"/>
</dbReference>
<feature type="domain" description="HD" evidence="1">
    <location>
        <begin position="56"/>
        <end position="128"/>
    </location>
</feature>
<dbReference type="AlphaFoldDB" id="A0A5N5L689"/>
<dbReference type="GO" id="GO:0002953">
    <property type="term" value="F:5'-deoxynucleotidase activity"/>
    <property type="evidence" value="ECO:0007669"/>
    <property type="project" value="InterPro"/>
</dbReference>
<dbReference type="PANTHER" id="PTHR11845">
    <property type="entry name" value="5'-DEOXYNUCLEOTIDASE HDDC2"/>
    <property type="match status" value="1"/>
</dbReference>
<proteinExistence type="predicted"/>
<accession>A0A5N5L689</accession>
<dbReference type="SUPFAM" id="SSF109604">
    <property type="entry name" value="HD-domain/PDEase-like"/>
    <property type="match status" value="1"/>
</dbReference>
<keyword evidence="3" id="KW-1185">Reference proteome</keyword>
<evidence type="ECO:0000313" key="2">
    <source>
        <dbReference type="EMBL" id="KAB5538274.1"/>
    </source>
</evidence>
<sequence length="195" mass="22425">MISFPTKLQCNRCLKISIVHDIAEGQKSKTYKMKLQSHNSPQRYPSLHLTKWEKSPTTTTALIGDSIPSIVGDVTPSDGVPKQEKISALRFLEPDIFIFSDEEIKELWAEHENNDSLEANLVKDFDKHLNMKWEVYLRSFSWNFLIRCHYVFTEHGKVLGEFFLSTAGKFQTEIGKSWAAEISSTRNSILTKKQN</sequence>
<protein>
    <recommendedName>
        <fullName evidence="1">HD domain-containing protein</fullName>
    </recommendedName>
</protein>
<evidence type="ECO:0000313" key="3">
    <source>
        <dbReference type="Proteomes" id="UP000326939"/>
    </source>
</evidence>
<comment type="caution">
    <text evidence="2">The sequence shown here is derived from an EMBL/GenBank/DDBJ whole genome shotgun (WGS) entry which is preliminary data.</text>
</comment>
<dbReference type="InterPro" id="IPR006674">
    <property type="entry name" value="HD_domain"/>
</dbReference>
<gene>
    <name evidence="2" type="ORF">DKX38_015807</name>
</gene>
<evidence type="ECO:0000259" key="1">
    <source>
        <dbReference type="Pfam" id="PF13023"/>
    </source>
</evidence>